<feature type="transmembrane region" description="Helical" evidence="1">
    <location>
        <begin position="230"/>
        <end position="248"/>
    </location>
</feature>
<gene>
    <name evidence="2" type="ORF">BS50DRAFT_153083</name>
</gene>
<dbReference type="AlphaFoldDB" id="A0A2T2N7W7"/>
<organism evidence="2 3">
    <name type="scientific">Corynespora cassiicola Philippines</name>
    <dbReference type="NCBI Taxonomy" id="1448308"/>
    <lineage>
        <taxon>Eukaryota</taxon>
        <taxon>Fungi</taxon>
        <taxon>Dikarya</taxon>
        <taxon>Ascomycota</taxon>
        <taxon>Pezizomycotina</taxon>
        <taxon>Dothideomycetes</taxon>
        <taxon>Pleosporomycetidae</taxon>
        <taxon>Pleosporales</taxon>
        <taxon>Corynesporascaceae</taxon>
        <taxon>Corynespora</taxon>
    </lineage>
</organism>
<dbReference type="Proteomes" id="UP000240883">
    <property type="component" value="Unassembled WGS sequence"/>
</dbReference>
<protein>
    <submittedName>
        <fullName evidence="2">Uncharacterized protein</fullName>
    </submittedName>
</protein>
<feature type="transmembrane region" description="Helical" evidence="1">
    <location>
        <begin position="157"/>
        <end position="174"/>
    </location>
</feature>
<evidence type="ECO:0000313" key="3">
    <source>
        <dbReference type="Proteomes" id="UP000240883"/>
    </source>
</evidence>
<keyword evidence="1" id="KW-0812">Transmembrane</keyword>
<keyword evidence="3" id="KW-1185">Reference proteome</keyword>
<dbReference type="EMBL" id="KZ678144">
    <property type="protein sequence ID" value="PSN61524.1"/>
    <property type="molecule type" value="Genomic_DNA"/>
</dbReference>
<sequence>MRVCDTGRPRIINMGEENNFGTKNRINSYTALYESYNELPAVRQIESIAEGEHGGSSFNRDVRGSQLHNVEDNLQSDIHGTNMNESTPLAQHDNPVIRNTTLAILKTAEFLHNFFINLVIRNTTLALLKTAEFLQYFLINLVIRNAVLALLKTAEFLHYFLINLVIRNAILAILKTAEFLRYFLAIVLRTTGMFIVNFVGFLCSALGIFSLLLTLGGIKLYLTVQKGENPVIYLLIEMYGFVALAIFGRRSQLGEP</sequence>
<evidence type="ECO:0000313" key="2">
    <source>
        <dbReference type="EMBL" id="PSN61524.1"/>
    </source>
</evidence>
<keyword evidence="1" id="KW-1133">Transmembrane helix</keyword>
<evidence type="ECO:0000256" key="1">
    <source>
        <dbReference type="SAM" id="Phobius"/>
    </source>
</evidence>
<name>A0A2T2N7W7_CORCC</name>
<reference evidence="2 3" key="1">
    <citation type="journal article" date="2018" name="Front. Microbiol.">
        <title>Genome-Wide Analysis of Corynespora cassiicola Leaf Fall Disease Putative Effectors.</title>
        <authorList>
            <person name="Lopez D."/>
            <person name="Ribeiro S."/>
            <person name="Label P."/>
            <person name="Fumanal B."/>
            <person name="Venisse J.S."/>
            <person name="Kohler A."/>
            <person name="de Oliveira R.R."/>
            <person name="Labutti K."/>
            <person name="Lipzen A."/>
            <person name="Lail K."/>
            <person name="Bauer D."/>
            <person name="Ohm R.A."/>
            <person name="Barry K.W."/>
            <person name="Spatafora J."/>
            <person name="Grigoriev I.V."/>
            <person name="Martin F.M."/>
            <person name="Pujade-Renaud V."/>
        </authorList>
    </citation>
    <scope>NUCLEOTIDE SEQUENCE [LARGE SCALE GENOMIC DNA]</scope>
    <source>
        <strain evidence="2 3">Philippines</strain>
    </source>
</reference>
<accession>A0A2T2N7W7</accession>
<keyword evidence="1" id="KW-0472">Membrane</keyword>
<feature type="transmembrane region" description="Helical" evidence="1">
    <location>
        <begin position="194"/>
        <end position="218"/>
    </location>
</feature>
<feature type="transmembrane region" description="Helical" evidence="1">
    <location>
        <begin position="133"/>
        <end position="151"/>
    </location>
</feature>
<proteinExistence type="predicted"/>